<dbReference type="HOGENOM" id="CLU_2470311_0_0_1"/>
<sequence length="88" mass="10353">MIFNSSPSYGTPVSFDSFYINTRKTKLVSFSNSDSSQNFETNDDDTKKREEVLQLTPRPHKRASTTQDFKRSNKRVRFTTCNAYYLFY</sequence>
<dbReference type="Proteomes" id="UP000022910">
    <property type="component" value="Unassembled WGS sequence"/>
</dbReference>
<dbReference type="EMBL" id="JEMT01027574">
    <property type="protein sequence ID" value="EXX56687.1"/>
    <property type="molecule type" value="Genomic_DNA"/>
</dbReference>
<accession>A0A015IHP0</accession>
<keyword evidence="2" id="KW-1185">Reference proteome</keyword>
<dbReference type="AlphaFoldDB" id="A0A015IHP0"/>
<gene>
    <name evidence="1" type="ORF">RirG_213870</name>
</gene>
<evidence type="ECO:0000313" key="2">
    <source>
        <dbReference type="Proteomes" id="UP000022910"/>
    </source>
</evidence>
<comment type="caution">
    <text evidence="1">The sequence shown here is derived from an EMBL/GenBank/DDBJ whole genome shotgun (WGS) entry which is preliminary data.</text>
</comment>
<dbReference type="OrthoDB" id="2319685at2759"/>
<evidence type="ECO:0000313" key="1">
    <source>
        <dbReference type="EMBL" id="EXX56687.1"/>
    </source>
</evidence>
<name>A0A015IHP0_RHIIW</name>
<reference evidence="1 2" key="1">
    <citation type="submission" date="2014-02" db="EMBL/GenBank/DDBJ databases">
        <title>Single nucleus genome sequencing reveals high similarity among nuclei of an endomycorrhizal fungus.</title>
        <authorList>
            <person name="Lin K."/>
            <person name="Geurts R."/>
            <person name="Zhang Z."/>
            <person name="Limpens E."/>
            <person name="Saunders D.G."/>
            <person name="Mu D."/>
            <person name="Pang E."/>
            <person name="Cao H."/>
            <person name="Cha H."/>
            <person name="Lin T."/>
            <person name="Zhou Q."/>
            <person name="Shang Y."/>
            <person name="Li Y."/>
            <person name="Ivanov S."/>
            <person name="Sharma T."/>
            <person name="Velzen R.V."/>
            <person name="Ruijter N.D."/>
            <person name="Aanen D.K."/>
            <person name="Win J."/>
            <person name="Kamoun S."/>
            <person name="Bisseling T."/>
            <person name="Huang S."/>
        </authorList>
    </citation>
    <scope>NUCLEOTIDE SEQUENCE [LARGE SCALE GENOMIC DNA]</scope>
    <source>
        <strain evidence="2">DAOM197198w</strain>
    </source>
</reference>
<proteinExistence type="predicted"/>
<protein>
    <submittedName>
        <fullName evidence="1">Uncharacterized protein</fullName>
    </submittedName>
</protein>
<organism evidence="1 2">
    <name type="scientific">Rhizophagus irregularis (strain DAOM 197198w)</name>
    <name type="common">Glomus intraradices</name>
    <dbReference type="NCBI Taxonomy" id="1432141"/>
    <lineage>
        <taxon>Eukaryota</taxon>
        <taxon>Fungi</taxon>
        <taxon>Fungi incertae sedis</taxon>
        <taxon>Mucoromycota</taxon>
        <taxon>Glomeromycotina</taxon>
        <taxon>Glomeromycetes</taxon>
        <taxon>Glomerales</taxon>
        <taxon>Glomeraceae</taxon>
        <taxon>Rhizophagus</taxon>
    </lineage>
</organism>